<dbReference type="PANTHER" id="PTHR11135:SF0">
    <property type="entry name" value="ELONGATOR COMPLEX PROTEIN 3"/>
    <property type="match status" value="1"/>
</dbReference>
<dbReference type="SMART" id="SM00729">
    <property type="entry name" value="Elp3"/>
    <property type="match status" value="1"/>
</dbReference>
<dbReference type="SUPFAM" id="SSF102114">
    <property type="entry name" value="Radical SAM enzymes"/>
    <property type="match status" value="1"/>
</dbReference>
<dbReference type="Pfam" id="PF16199">
    <property type="entry name" value="Radical_SAM_C"/>
    <property type="match status" value="1"/>
</dbReference>
<dbReference type="Proteomes" id="UP000255517">
    <property type="component" value="Unassembled WGS sequence"/>
</dbReference>
<dbReference type="InterPro" id="IPR006638">
    <property type="entry name" value="Elp3/MiaA/NifB-like_rSAM"/>
</dbReference>
<evidence type="ECO:0000313" key="8">
    <source>
        <dbReference type="EMBL" id="SUB57222.1"/>
    </source>
</evidence>
<feature type="domain" description="Radical SAM core" evidence="7">
    <location>
        <begin position="1"/>
        <end position="234"/>
    </location>
</feature>
<dbReference type="GO" id="GO:0051989">
    <property type="term" value="F:coproporphyrinogen dehydrogenase activity"/>
    <property type="evidence" value="ECO:0007669"/>
    <property type="project" value="UniProtKB-EC"/>
</dbReference>
<dbReference type="SFLD" id="SFLDS00029">
    <property type="entry name" value="Radical_SAM"/>
    <property type="match status" value="1"/>
</dbReference>
<dbReference type="AlphaFoldDB" id="A0A379C4G0"/>
<dbReference type="GO" id="GO:0051539">
    <property type="term" value="F:4 iron, 4 sulfur cluster binding"/>
    <property type="evidence" value="ECO:0007669"/>
    <property type="project" value="UniProtKB-KW"/>
</dbReference>
<dbReference type="Gene3D" id="3.80.30.20">
    <property type="entry name" value="tm_1862 like domain"/>
    <property type="match status" value="1"/>
</dbReference>
<dbReference type="InterPro" id="IPR023404">
    <property type="entry name" value="rSAM_horseshoe"/>
</dbReference>
<evidence type="ECO:0000256" key="5">
    <source>
        <dbReference type="ARBA" id="ARBA00023004"/>
    </source>
</evidence>
<reference evidence="8 9" key="1">
    <citation type="submission" date="2018-06" db="EMBL/GenBank/DDBJ databases">
        <authorList>
            <consortium name="Pathogen Informatics"/>
            <person name="Doyle S."/>
        </authorList>
    </citation>
    <scope>NUCLEOTIDE SEQUENCE [LARGE SCALE GENOMIC DNA]</scope>
    <source>
        <strain evidence="8 9">NCTC13149</strain>
    </source>
</reference>
<dbReference type="STRING" id="1122949.GCA_000378725_01164"/>
<keyword evidence="5" id="KW-0408">Iron</keyword>
<dbReference type="GO" id="GO:0046872">
    <property type="term" value="F:metal ion binding"/>
    <property type="evidence" value="ECO:0007669"/>
    <property type="project" value="UniProtKB-KW"/>
</dbReference>
<proteinExistence type="predicted"/>
<dbReference type="EC" id="1.3.98.3" evidence="8"/>
<dbReference type="PANTHER" id="PTHR11135">
    <property type="entry name" value="HISTONE ACETYLTRANSFERASE-RELATED"/>
    <property type="match status" value="1"/>
</dbReference>
<protein>
    <submittedName>
        <fullName evidence="8">Oxygen-independent coproporphyrinogen-III oxidase</fullName>
        <ecNumber evidence="8">1.3.98.3</ecNumber>
    </submittedName>
</protein>
<keyword evidence="6" id="KW-0411">Iron-sulfur</keyword>
<dbReference type="InterPro" id="IPR032432">
    <property type="entry name" value="Radical_SAM_C"/>
</dbReference>
<dbReference type="EMBL" id="UGSZ01000001">
    <property type="protein sequence ID" value="SUB57222.1"/>
    <property type="molecule type" value="Genomic_DNA"/>
</dbReference>
<evidence type="ECO:0000256" key="1">
    <source>
        <dbReference type="ARBA" id="ARBA00001966"/>
    </source>
</evidence>
<keyword evidence="8" id="KW-0560">Oxidoreductase</keyword>
<keyword evidence="2" id="KW-0004">4Fe-4S</keyword>
<dbReference type="GO" id="GO:0005737">
    <property type="term" value="C:cytoplasm"/>
    <property type="evidence" value="ECO:0007669"/>
    <property type="project" value="TreeGrafter"/>
</dbReference>
<dbReference type="OrthoDB" id="9815044at2"/>
<evidence type="ECO:0000256" key="6">
    <source>
        <dbReference type="ARBA" id="ARBA00023014"/>
    </source>
</evidence>
<dbReference type="PROSITE" id="PS51918">
    <property type="entry name" value="RADICAL_SAM"/>
    <property type="match status" value="1"/>
</dbReference>
<dbReference type="Pfam" id="PF04055">
    <property type="entry name" value="Radical_SAM"/>
    <property type="match status" value="1"/>
</dbReference>
<evidence type="ECO:0000256" key="2">
    <source>
        <dbReference type="ARBA" id="ARBA00022485"/>
    </source>
</evidence>
<dbReference type="InterPro" id="IPR039661">
    <property type="entry name" value="ELP3"/>
</dbReference>
<name>A0A379C4G0_9FIRM</name>
<keyword evidence="3" id="KW-0949">S-adenosyl-L-methionine</keyword>
<dbReference type="SFLD" id="SFLDG01086">
    <property type="entry name" value="elongater_protein-like"/>
    <property type="match status" value="1"/>
</dbReference>
<keyword evidence="4" id="KW-0479">Metal-binding</keyword>
<evidence type="ECO:0000259" key="7">
    <source>
        <dbReference type="PROSITE" id="PS51918"/>
    </source>
</evidence>
<organism evidence="8 9">
    <name type="scientific">Peptoniphilus lacrimalis</name>
    <dbReference type="NCBI Taxonomy" id="33031"/>
    <lineage>
        <taxon>Bacteria</taxon>
        <taxon>Bacillati</taxon>
        <taxon>Bacillota</taxon>
        <taxon>Tissierellia</taxon>
        <taxon>Tissierellales</taxon>
        <taxon>Peptoniphilaceae</taxon>
        <taxon>Peptoniphilus</taxon>
    </lineage>
</organism>
<evidence type="ECO:0000313" key="9">
    <source>
        <dbReference type="Proteomes" id="UP000255517"/>
    </source>
</evidence>
<dbReference type="InterPro" id="IPR007197">
    <property type="entry name" value="rSAM"/>
</dbReference>
<evidence type="ECO:0000256" key="4">
    <source>
        <dbReference type="ARBA" id="ARBA00022723"/>
    </source>
</evidence>
<gene>
    <name evidence="8" type="primary">hemN_2</name>
    <name evidence="8" type="ORF">NCTC13149_01056</name>
</gene>
<dbReference type="CDD" id="cd01335">
    <property type="entry name" value="Radical_SAM"/>
    <property type="match status" value="1"/>
</dbReference>
<accession>A0A379C4G0</accession>
<comment type="cofactor">
    <cofactor evidence="1">
        <name>[4Fe-4S] cluster</name>
        <dbReference type="ChEBI" id="CHEBI:49883"/>
    </cofactor>
</comment>
<dbReference type="RefSeq" id="WP_019034896.1">
    <property type="nucleotide sequence ID" value="NZ_UGSZ01000001.1"/>
</dbReference>
<sequence length="351" mass="39850">MSKLNIIPIFVPHLGCPLDCCFCNQKKITGVSTDISSDIVEKTILEYLSYFKRKDNVEVAFYGGSFTAIDKNIQSELLSVAFKYKKKGLVNNIRLSTRPDCIDTDTLDNLKKFGVDIIELGVQSLDDGVLILSNRGHDSKCVQKSSELIKYYGFKLGLQQMIGLPGDSFSKSYYTAKEFVKLNPHCVRIYPTLVVKDTALENDLYEGTYDALSLSDSISIVSDILNLYYKNNINVIRVGLQPTENINYNGDVVAGPFHPAYRQLVEGNYLYNCLKNYLLANDEKKDILIYANGRNISNIAGQKSKNKKKLIENLKLNKLVLMEKKLDNFTIEIDDKNIDIRDYYKMENKCI</sequence>
<evidence type="ECO:0000256" key="3">
    <source>
        <dbReference type="ARBA" id="ARBA00022691"/>
    </source>
</evidence>
<dbReference type="InterPro" id="IPR058240">
    <property type="entry name" value="rSAM_sf"/>
</dbReference>
<dbReference type="GO" id="GO:0002926">
    <property type="term" value="P:tRNA wobble base 5-methoxycarbonylmethyl-2-thiouridinylation"/>
    <property type="evidence" value="ECO:0007669"/>
    <property type="project" value="TreeGrafter"/>
</dbReference>